<dbReference type="PANTHER" id="PTHR11266:SF17">
    <property type="entry name" value="PROTEIN MPV17"/>
    <property type="match status" value="1"/>
</dbReference>
<evidence type="ECO:0000256" key="2">
    <source>
        <dbReference type="ARBA" id="ARBA00006824"/>
    </source>
</evidence>
<comment type="subcellular location">
    <subcellularLocation>
        <location evidence="1">Membrane</location>
        <topology evidence="1">Multi-pass membrane protein</topology>
    </subcellularLocation>
</comment>
<evidence type="ECO:0000256" key="6">
    <source>
        <dbReference type="ARBA" id="ARBA00049743"/>
    </source>
</evidence>
<feature type="transmembrane region" description="Helical" evidence="7">
    <location>
        <begin position="54"/>
        <end position="74"/>
    </location>
</feature>
<accession>A0A161MKP5</accession>
<dbReference type="InterPro" id="IPR007248">
    <property type="entry name" value="Mpv17_PMP22"/>
</dbReference>
<feature type="transmembrane region" description="Helical" evidence="7">
    <location>
        <begin position="95"/>
        <end position="113"/>
    </location>
</feature>
<comment type="similarity">
    <text evidence="2 7">Belongs to the peroxisomal membrane protein PXMP2/4 family.</text>
</comment>
<dbReference type="PANTHER" id="PTHR11266">
    <property type="entry name" value="PEROXISOMAL MEMBRANE PROTEIN 2, PXMP2 MPV17"/>
    <property type="match status" value="1"/>
</dbReference>
<organism evidence="8">
    <name type="scientific">Triatoma infestans</name>
    <name type="common">Assassin bug</name>
    <dbReference type="NCBI Taxonomy" id="30076"/>
    <lineage>
        <taxon>Eukaryota</taxon>
        <taxon>Metazoa</taxon>
        <taxon>Ecdysozoa</taxon>
        <taxon>Arthropoda</taxon>
        <taxon>Hexapoda</taxon>
        <taxon>Insecta</taxon>
        <taxon>Pterygota</taxon>
        <taxon>Neoptera</taxon>
        <taxon>Paraneoptera</taxon>
        <taxon>Hemiptera</taxon>
        <taxon>Heteroptera</taxon>
        <taxon>Panheteroptera</taxon>
        <taxon>Cimicomorpha</taxon>
        <taxon>Reduviidae</taxon>
        <taxon>Triatominae</taxon>
        <taxon>Triatoma</taxon>
    </lineage>
</organism>
<evidence type="ECO:0000256" key="4">
    <source>
        <dbReference type="ARBA" id="ARBA00022989"/>
    </source>
</evidence>
<evidence type="ECO:0000256" key="3">
    <source>
        <dbReference type="ARBA" id="ARBA00022692"/>
    </source>
</evidence>
<evidence type="ECO:0000313" key="8">
    <source>
        <dbReference type="EMBL" id="JAS00388.1"/>
    </source>
</evidence>
<evidence type="ECO:0000256" key="1">
    <source>
        <dbReference type="ARBA" id="ARBA00004141"/>
    </source>
</evidence>
<reference evidence="8" key="2">
    <citation type="journal article" date="2017" name="J. Med. Entomol.">
        <title>Transcriptome Analysis of the Triatoma infestans (Hemiptera: Reduviidae) Integument.</title>
        <authorList>
            <person name="Calderon-Fernandez G.M."/>
            <person name="Moriconi D.E."/>
            <person name="Dulbecco A.B."/>
            <person name="Juarez M.P."/>
        </authorList>
    </citation>
    <scope>NUCLEOTIDE SEQUENCE</scope>
    <source>
        <strain evidence="8">Int1</strain>
        <tissue evidence="8">Integument</tissue>
    </source>
</reference>
<keyword evidence="5 7" id="KW-0472">Membrane</keyword>
<dbReference type="GO" id="GO:0005739">
    <property type="term" value="C:mitochondrion"/>
    <property type="evidence" value="ECO:0007669"/>
    <property type="project" value="TreeGrafter"/>
</dbReference>
<keyword evidence="4 7" id="KW-1133">Transmembrane helix</keyword>
<proteinExistence type="inferred from homology"/>
<dbReference type="GO" id="GO:0016020">
    <property type="term" value="C:membrane"/>
    <property type="evidence" value="ECO:0007669"/>
    <property type="project" value="UniProtKB-SubCell"/>
</dbReference>
<keyword evidence="3 7" id="KW-0812">Transmembrane</keyword>
<reference evidence="8" key="1">
    <citation type="submission" date="2016-04" db="EMBL/GenBank/DDBJ databases">
        <authorList>
            <person name="Calderon-Fernandez G.M.Sr."/>
        </authorList>
    </citation>
    <scope>NUCLEOTIDE SEQUENCE</scope>
    <source>
        <strain evidence="8">Int1</strain>
        <tissue evidence="8">Integument</tissue>
    </source>
</reference>
<dbReference type="EMBL" id="GEMB01002810">
    <property type="protein sequence ID" value="JAS00388.1"/>
    <property type="molecule type" value="Transcribed_RNA"/>
</dbReference>
<sequence length="135" mass="15516">MSLVRRMYCKYKQLLLKYPYRVQAVQIVGLLGLGDVIAQTVDPRTETYNGKRTLKFMSAGVFMGPSVHAWYIILERMYGQSQGMKTVLKKVATDQLLFAPVFLALLIVYMQILSGKDLDHIKKVLKNEYPLLLRD</sequence>
<evidence type="ECO:0000256" key="5">
    <source>
        <dbReference type="ARBA" id="ARBA00023136"/>
    </source>
</evidence>
<protein>
    <recommendedName>
        <fullName evidence="6">Mitochondrial inner membrane protein Mpv17</fullName>
    </recommendedName>
</protein>
<evidence type="ECO:0000256" key="7">
    <source>
        <dbReference type="RuleBase" id="RU363053"/>
    </source>
</evidence>
<name>A0A161MKP5_TRIIF</name>
<dbReference type="AlphaFoldDB" id="A0A161MKP5"/>